<feature type="domain" description="LysM" evidence="3">
    <location>
        <begin position="432"/>
        <end position="475"/>
    </location>
</feature>
<organism evidence="4">
    <name type="scientific">Caldithrix abyssi</name>
    <dbReference type="NCBI Taxonomy" id="187145"/>
    <lineage>
        <taxon>Bacteria</taxon>
        <taxon>Pseudomonadati</taxon>
        <taxon>Calditrichota</taxon>
        <taxon>Calditrichia</taxon>
        <taxon>Calditrichales</taxon>
        <taxon>Calditrichaceae</taxon>
        <taxon>Caldithrix</taxon>
    </lineage>
</organism>
<proteinExistence type="inferred from homology"/>
<keyword evidence="2" id="KW-0732">Signal</keyword>
<dbReference type="PANTHER" id="PTHR37423:SF2">
    <property type="entry name" value="MEMBRANE-BOUND LYTIC MUREIN TRANSGLYCOSYLASE C"/>
    <property type="match status" value="1"/>
</dbReference>
<sequence length="532" mass="60741">MIRVKNGLFIIFFLFISVAGAQTGALSVSGTDSAKTALKNGLSAMLMLMKNGKKDQAFLWFKQHYYQLHQYRLLQDSLLKALYVQPIPSDSFSAPVAAETDSVKIRQAIRRQIRSLAAALEVKPATVVPDSFIHNIERYIHLYRKNKTYHDYFERVVVKSRKFIPAFSPLFTRYGFPEELIYFIAVESAFNPNAISKAGAAGMFQFMPATAREYGLTVTEDRDERFWVMKSARASAEYLKDLFLELGDINLAFAAYNTGPNKIRRVLKKLSTIRHRTYWQLISGSEDLKSETKEYLPQIYAVMTLANPENAASFGFPDIPFVDTTSAKRFRVRNFQVLNRIVNSVQGAEEQLLKLNPELSSIDQIRQNNYQDYPLFVPGNMNVPTEMEGDAGPVAEKKKEIVKKKKKKKIHPGFDPGRVVAKEIYHPGDTLIYRVQRGNTLSMLARMFQVRETRIKKINGMKFKSLRKGTLLKIPVNVPLEVLHYQMPRSERYIRLAERFGVSAFDLKHINRNKSATLAAGDTVLVIRPYKP</sequence>
<comment type="caution">
    <text evidence="4">The sequence shown here is derived from an EMBL/GenBank/DDBJ whole genome shotgun (WGS) entry which is preliminary data.</text>
</comment>
<dbReference type="PANTHER" id="PTHR37423">
    <property type="entry name" value="SOLUBLE LYTIC MUREIN TRANSGLYCOSYLASE-RELATED"/>
    <property type="match status" value="1"/>
</dbReference>
<dbReference type="SMART" id="SM00257">
    <property type="entry name" value="LysM"/>
    <property type="match status" value="1"/>
</dbReference>
<feature type="chain" id="PRO_5030600647" evidence="2">
    <location>
        <begin position="22"/>
        <end position="532"/>
    </location>
</feature>
<dbReference type="InterPro" id="IPR023346">
    <property type="entry name" value="Lysozyme-like_dom_sf"/>
</dbReference>
<dbReference type="Pfam" id="PF01476">
    <property type="entry name" value="LysM"/>
    <property type="match status" value="1"/>
</dbReference>
<dbReference type="SUPFAM" id="SSF54106">
    <property type="entry name" value="LysM domain"/>
    <property type="match status" value="1"/>
</dbReference>
<dbReference type="InterPro" id="IPR008258">
    <property type="entry name" value="Transglycosylase_SLT_dom_1"/>
</dbReference>
<accession>A0A7V1PV03</accession>
<dbReference type="InterPro" id="IPR036779">
    <property type="entry name" value="LysM_dom_sf"/>
</dbReference>
<evidence type="ECO:0000313" key="4">
    <source>
        <dbReference type="EMBL" id="HED10441.1"/>
    </source>
</evidence>
<dbReference type="Proteomes" id="UP000886005">
    <property type="component" value="Unassembled WGS sequence"/>
</dbReference>
<evidence type="ECO:0000259" key="3">
    <source>
        <dbReference type="SMART" id="SM00257"/>
    </source>
</evidence>
<dbReference type="CDD" id="cd00118">
    <property type="entry name" value="LysM"/>
    <property type="match status" value="1"/>
</dbReference>
<gene>
    <name evidence="4" type="ORF">ENJ10_07115</name>
</gene>
<dbReference type="SUPFAM" id="SSF53955">
    <property type="entry name" value="Lysozyme-like"/>
    <property type="match status" value="1"/>
</dbReference>
<dbReference type="CDD" id="cd16894">
    <property type="entry name" value="MltD-like"/>
    <property type="match status" value="1"/>
</dbReference>
<reference evidence="4" key="1">
    <citation type="journal article" date="2020" name="mSystems">
        <title>Genome- and Community-Level Interaction Insights into Carbon Utilization and Element Cycling Functions of Hydrothermarchaeota in Hydrothermal Sediment.</title>
        <authorList>
            <person name="Zhou Z."/>
            <person name="Liu Y."/>
            <person name="Xu W."/>
            <person name="Pan J."/>
            <person name="Luo Z.H."/>
            <person name="Li M."/>
        </authorList>
    </citation>
    <scope>NUCLEOTIDE SEQUENCE [LARGE SCALE GENOMIC DNA]</scope>
    <source>
        <strain evidence="4">HyVt-456</strain>
    </source>
</reference>
<feature type="signal peptide" evidence="2">
    <location>
        <begin position="1"/>
        <end position="21"/>
    </location>
</feature>
<dbReference type="Gene3D" id="1.10.530.10">
    <property type="match status" value="1"/>
</dbReference>
<evidence type="ECO:0000256" key="2">
    <source>
        <dbReference type="SAM" id="SignalP"/>
    </source>
</evidence>
<dbReference type="InterPro" id="IPR018392">
    <property type="entry name" value="LysM"/>
</dbReference>
<evidence type="ECO:0000256" key="1">
    <source>
        <dbReference type="ARBA" id="ARBA00007734"/>
    </source>
</evidence>
<protein>
    <submittedName>
        <fullName evidence="4">LysM peptidoglycan-binding domain-containing protein</fullName>
    </submittedName>
</protein>
<name>A0A7V1PV03_CALAY</name>
<comment type="similarity">
    <text evidence="1">Belongs to the transglycosylase Slt family.</text>
</comment>
<dbReference type="Gene3D" id="3.10.350.10">
    <property type="entry name" value="LysM domain"/>
    <property type="match status" value="1"/>
</dbReference>
<dbReference type="EMBL" id="DRLD01000196">
    <property type="protein sequence ID" value="HED10441.1"/>
    <property type="molecule type" value="Genomic_DNA"/>
</dbReference>
<dbReference type="Pfam" id="PF01464">
    <property type="entry name" value="SLT"/>
    <property type="match status" value="1"/>
</dbReference>
<dbReference type="AlphaFoldDB" id="A0A7V1PV03"/>